<evidence type="ECO:0000313" key="2">
    <source>
        <dbReference type="EMBL" id="KYG34953.1"/>
    </source>
</evidence>
<name>A0A161PLW1_9BACI</name>
<dbReference type="RefSeq" id="WP_061947205.1">
    <property type="nucleotide sequence ID" value="NZ_LTAO01000001.1"/>
</dbReference>
<evidence type="ECO:0000313" key="3">
    <source>
        <dbReference type="Proteomes" id="UP000075806"/>
    </source>
</evidence>
<feature type="compositionally biased region" description="Basic and acidic residues" evidence="1">
    <location>
        <begin position="66"/>
        <end position="75"/>
    </location>
</feature>
<reference evidence="2" key="1">
    <citation type="submission" date="2016-02" db="EMBL/GenBank/DDBJ databases">
        <title>Genome sequence of Bacillus trypoxylicola KCTC 13244(T).</title>
        <authorList>
            <person name="Jeong H."/>
            <person name="Park S.-H."/>
            <person name="Choi S.-K."/>
        </authorList>
    </citation>
    <scope>NUCLEOTIDE SEQUENCE [LARGE SCALE GENOMIC DNA]</scope>
    <source>
        <strain evidence="2">KCTC 13244</strain>
    </source>
</reference>
<dbReference type="AlphaFoldDB" id="A0A161PLW1"/>
<protein>
    <submittedName>
        <fullName evidence="2">Uncharacterized protein</fullName>
    </submittedName>
</protein>
<accession>A0A161PLW1</accession>
<dbReference type="OrthoDB" id="2941708at2"/>
<evidence type="ECO:0000256" key="1">
    <source>
        <dbReference type="SAM" id="MobiDB-lite"/>
    </source>
</evidence>
<comment type="caution">
    <text evidence="2">The sequence shown here is derived from an EMBL/GenBank/DDBJ whole genome shotgun (WGS) entry which is preliminary data.</text>
</comment>
<sequence>MKNQQKLVEVAVGRILDKHNVRSSNDLSLNDQAKVKSTVLGIQDEVNKFLQGLNLETVEASMDSQSFKRDNDRSSAKRVNTSESENQIPKVNFFDQPTAKITRKYSNNHFFNQKRF</sequence>
<organism evidence="2 3">
    <name type="scientific">Alkalihalobacillus trypoxylicola</name>
    <dbReference type="NCBI Taxonomy" id="519424"/>
    <lineage>
        <taxon>Bacteria</taxon>
        <taxon>Bacillati</taxon>
        <taxon>Bacillota</taxon>
        <taxon>Bacilli</taxon>
        <taxon>Bacillales</taxon>
        <taxon>Bacillaceae</taxon>
        <taxon>Alkalihalobacillus</taxon>
    </lineage>
</organism>
<feature type="region of interest" description="Disordered" evidence="1">
    <location>
        <begin position="61"/>
        <end position="85"/>
    </location>
</feature>
<dbReference type="Proteomes" id="UP000075806">
    <property type="component" value="Unassembled WGS sequence"/>
</dbReference>
<dbReference type="EMBL" id="LTAO01000001">
    <property type="protein sequence ID" value="KYG34953.1"/>
    <property type="molecule type" value="Genomic_DNA"/>
</dbReference>
<proteinExistence type="predicted"/>
<gene>
    <name evidence="2" type="ORF">AZF04_01065</name>
</gene>
<keyword evidence="3" id="KW-1185">Reference proteome</keyword>